<dbReference type="AlphaFoldDB" id="A0A3E3JY79"/>
<dbReference type="RefSeq" id="WP_053769909.1">
    <property type="nucleotide sequence ID" value="NZ_CALBAT010000011.1"/>
</dbReference>
<proteinExistence type="predicted"/>
<dbReference type="OrthoDB" id="9808476at2"/>
<dbReference type="Gene3D" id="1.10.357.10">
    <property type="entry name" value="Tetracycline Repressor, domain 2"/>
    <property type="match status" value="1"/>
</dbReference>
<dbReference type="Proteomes" id="UP000261080">
    <property type="component" value="Unassembled WGS sequence"/>
</dbReference>
<dbReference type="SUPFAM" id="SSF46689">
    <property type="entry name" value="Homeodomain-like"/>
    <property type="match status" value="1"/>
</dbReference>
<dbReference type="EMBL" id="QVLX01000015">
    <property type="protein sequence ID" value="RGE84522.1"/>
    <property type="molecule type" value="Genomic_DNA"/>
</dbReference>
<reference evidence="1 2" key="1">
    <citation type="submission" date="2018-08" db="EMBL/GenBank/DDBJ databases">
        <title>A genome reference for cultivated species of the human gut microbiota.</title>
        <authorList>
            <person name="Zou Y."/>
            <person name="Xue W."/>
            <person name="Luo G."/>
        </authorList>
    </citation>
    <scope>NUCLEOTIDE SEQUENCE [LARGE SCALE GENOMIC DNA]</scope>
    <source>
        <strain evidence="1 2">AF37-2AT</strain>
    </source>
</reference>
<dbReference type="GeneID" id="97194583"/>
<comment type="caution">
    <text evidence="1">The sequence shown here is derived from an EMBL/GenBank/DDBJ whole genome shotgun (WGS) entry which is preliminary data.</text>
</comment>
<organism evidence="1 2">
    <name type="scientific">Sellimonas intestinalis</name>
    <dbReference type="NCBI Taxonomy" id="1653434"/>
    <lineage>
        <taxon>Bacteria</taxon>
        <taxon>Bacillati</taxon>
        <taxon>Bacillota</taxon>
        <taxon>Clostridia</taxon>
        <taxon>Lachnospirales</taxon>
        <taxon>Lachnospiraceae</taxon>
        <taxon>Sellimonas</taxon>
    </lineage>
</organism>
<dbReference type="InterPro" id="IPR009057">
    <property type="entry name" value="Homeodomain-like_sf"/>
</dbReference>
<keyword evidence="2" id="KW-1185">Reference proteome</keyword>
<protein>
    <submittedName>
        <fullName evidence="1">TetR/AcrR family transcriptional regulator</fullName>
    </submittedName>
</protein>
<sequence>MPKQKITKEMVVDTAFDIARKDGMDRVLIKKIAGKLGCSVQPIYSYCQNIESLKAEVEARAMQFVWGFIEEQIDPEDLFASTGRAYVRLAKEEPNLFRIFILHRRQGISSLEEFYTKETDPGMAEFLSDRLHIDVERARSLHLHMLIYTVGIGTIFCTTAPGISLGEVVKQQESAAKIFLDTALRDASYRERSEWI</sequence>
<name>A0A3E3JY79_9FIRM</name>
<gene>
    <name evidence="1" type="ORF">DW016_15325</name>
</gene>
<accession>A0A3E3JY79</accession>
<evidence type="ECO:0000313" key="1">
    <source>
        <dbReference type="EMBL" id="RGE84522.1"/>
    </source>
</evidence>
<evidence type="ECO:0000313" key="2">
    <source>
        <dbReference type="Proteomes" id="UP000261080"/>
    </source>
</evidence>